<evidence type="ECO:0000256" key="3">
    <source>
        <dbReference type="ARBA" id="ARBA00023121"/>
    </source>
</evidence>
<keyword evidence="4" id="KW-0472">Membrane</keyword>
<name>A0ABP6MEG4_9ACTN</name>
<keyword evidence="3" id="KW-0446">Lipid-binding</keyword>
<comment type="caution">
    <text evidence="5">The sequence shown here is derived from an EMBL/GenBank/DDBJ whole genome shotgun (WGS) entry which is preliminary data.</text>
</comment>
<evidence type="ECO:0000256" key="2">
    <source>
        <dbReference type="ARBA" id="ARBA00023034"/>
    </source>
</evidence>
<reference evidence="6" key="1">
    <citation type="journal article" date="2019" name="Int. J. Syst. Evol. Microbiol.">
        <title>The Global Catalogue of Microorganisms (GCM) 10K type strain sequencing project: providing services to taxonomists for standard genome sequencing and annotation.</title>
        <authorList>
            <consortium name="The Broad Institute Genomics Platform"/>
            <consortium name="The Broad Institute Genome Sequencing Center for Infectious Disease"/>
            <person name="Wu L."/>
            <person name="Ma J."/>
        </authorList>
    </citation>
    <scope>NUCLEOTIDE SEQUENCE [LARGE SCALE GENOMIC DNA]</scope>
    <source>
        <strain evidence="6">JCM 9092</strain>
    </source>
</reference>
<comment type="subcellular location">
    <subcellularLocation>
        <location evidence="1">Golgi apparatus membrane</location>
        <topology evidence="1">Peripheral membrane protein</topology>
        <orientation evidence="1">Cytoplasmic side</orientation>
    </subcellularLocation>
</comment>
<evidence type="ECO:0000313" key="6">
    <source>
        <dbReference type="Proteomes" id="UP001501637"/>
    </source>
</evidence>
<evidence type="ECO:0000256" key="4">
    <source>
        <dbReference type="ARBA" id="ARBA00023136"/>
    </source>
</evidence>
<dbReference type="InterPro" id="IPR008628">
    <property type="entry name" value="GPP34-like"/>
</dbReference>
<evidence type="ECO:0000256" key="1">
    <source>
        <dbReference type="ARBA" id="ARBA00004255"/>
    </source>
</evidence>
<proteinExistence type="predicted"/>
<evidence type="ECO:0000313" key="5">
    <source>
        <dbReference type="EMBL" id="GAA3099030.1"/>
    </source>
</evidence>
<dbReference type="RefSeq" id="WP_344520533.1">
    <property type="nucleotide sequence ID" value="NZ_BAAAUG010000034.1"/>
</dbReference>
<dbReference type="Pfam" id="PF05719">
    <property type="entry name" value="GPP34"/>
    <property type="match status" value="1"/>
</dbReference>
<organism evidence="5 6">
    <name type="scientific">Streptomyces rectiviolaceus</name>
    <dbReference type="NCBI Taxonomy" id="332591"/>
    <lineage>
        <taxon>Bacteria</taxon>
        <taxon>Bacillati</taxon>
        <taxon>Actinomycetota</taxon>
        <taxon>Actinomycetes</taxon>
        <taxon>Kitasatosporales</taxon>
        <taxon>Streptomycetaceae</taxon>
        <taxon>Streptomyces</taxon>
    </lineage>
</organism>
<dbReference type="Gene3D" id="1.10.3630.10">
    <property type="entry name" value="yeast vps74-n-term truncation variant domain like"/>
    <property type="match status" value="1"/>
</dbReference>
<keyword evidence="2" id="KW-0333">Golgi apparatus</keyword>
<sequence>MPYGSLSLPTRIFLLAWDTGRDRIAGAPDLQYAVRACALAELAQRGLLSDVDGIVTPVFGARTGDPALDGVLELVEESRPRKWRGWITHKSRHTLDSVRDQLASDGYLRTERTRILGIFPSQRYELERAGYVEVLHAEALAVLRGPVPVSEVPAGDAALVVCAATGKLRGIISGKDRRQYAERLEALTDRSGAPAPELPEVMRTLRKALSSAVSAAEAARSGGSGGG</sequence>
<protein>
    <submittedName>
        <fullName evidence="5">GPP34 family phosphoprotein</fullName>
    </submittedName>
</protein>
<dbReference type="Proteomes" id="UP001501637">
    <property type="component" value="Unassembled WGS sequence"/>
</dbReference>
<accession>A0ABP6MEG4</accession>
<gene>
    <name evidence="5" type="ORF">GCM10010449_22910</name>
</gene>
<keyword evidence="6" id="KW-1185">Reference proteome</keyword>
<dbReference type="InterPro" id="IPR038261">
    <property type="entry name" value="GPP34-like_sf"/>
</dbReference>
<dbReference type="EMBL" id="BAAAUG010000034">
    <property type="protein sequence ID" value="GAA3099030.1"/>
    <property type="molecule type" value="Genomic_DNA"/>
</dbReference>